<proteinExistence type="predicted"/>
<sequence length="59" mass="6293">MTYVFAFIGIIAIAYLLWRAFGPAAGSPGSGGQSGRGGNPVGPDDDPDFLRDLDRRKHD</sequence>
<organism evidence="2">
    <name type="scientific">Gordonia amarae</name>
    <dbReference type="NCBI Taxonomy" id="36821"/>
    <lineage>
        <taxon>Bacteria</taxon>
        <taxon>Bacillati</taxon>
        <taxon>Actinomycetota</taxon>
        <taxon>Actinomycetes</taxon>
        <taxon>Mycobacteriales</taxon>
        <taxon>Gordoniaceae</taxon>
        <taxon>Gordonia</taxon>
    </lineage>
</organism>
<gene>
    <name evidence="2" type="ORF">GII30_04030</name>
</gene>
<evidence type="ECO:0000313" key="2">
    <source>
        <dbReference type="EMBL" id="QHN38459.1"/>
    </source>
</evidence>
<dbReference type="AlphaFoldDB" id="A0A857KUD6"/>
<evidence type="ECO:0000256" key="1">
    <source>
        <dbReference type="SAM" id="MobiDB-lite"/>
    </source>
</evidence>
<feature type="compositionally biased region" description="Basic and acidic residues" evidence="1">
    <location>
        <begin position="48"/>
        <end position="59"/>
    </location>
</feature>
<feature type="compositionally biased region" description="Gly residues" evidence="1">
    <location>
        <begin position="28"/>
        <end position="40"/>
    </location>
</feature>
<feature type="region of interest" description="Disordered" evidence="1">
    <location>
        <begin position="25"/>
        <end position="59"/>
    </location>
</feature>
<accession>A0A857KUD6</accession>
<dbReference type="RefSeq" id="WP_005188288.1">
    <property type="nucleotide sequence ID" value="NZ_CP045804.1"/>
</dbReference>
<dbReference type="EMBL" id="CP045810">
    <property type="protein sequence ID" value="QHN38459.1"/>
    <property type="molecule type" value="Genomic_DNA"/>
</dbReference>
<name>A0A857KUD6_9ACTN</name>
<protein>
    <submittedName>
        <fullName evidence="2">Uncharacterized protein</fullName>
    </submittedName>
</protein>
<reference evidence="2" key="1">
    <citation type="journal article" date="2021" name="Nat. Microbiol.">
        <title>Cocultivation of an ultrasmall environmental parasitic bacterium with lytic ability against bacteria associated with wastewater foams.</title>
        <authorList>
            <person name="Batinovic S."/>
            <person name="Rose J.J.A."/>
            <person name="Ratcliffe J."/>
            <person name="Seviour R.J."/>
            <person name="Petrovski S."/>
        </authorList>
    </citation>
    <scope>NUCLEOTIDE SEQUENCE</scope>
    <source>
        <strain evidence="2">CON44</strain>
    </source>
</reference>